<dbReference type="EMBL" id="CP125942">
    <property type="protein sequence ID" value="XAO44806.1"/>
    <property type="molecule type" value="Genomic_DNA"/>
</dbReference>
<evidence type="ECO:0000313" key="2">
    <source>
        <dbReference type="Proteomes" id="UP001486888"/>
    </source>
</evidence>
<keyword evidence="2" id="KW-1185">Reference proteome</keyword>
<dbReference type="Proteomes" id="UP001486888">
    <property type="component" value="Chromosome"/>
</dbReference>
<dbReference type="Pfam" id="PF11305">
    <property type="entry name" value="DUF3107"/>
    <property type="match status" value="1"/>
</dbReference>
<accession>A0AAU6WC35</accession>
<organism evidence="1 2">
    <name type="scientific">Glutamicibacter ectropisis</name>
    <dbReference type="NCBI Taxonomy" id="3046593"/>
    <lineage>
        <taxon>Bacteria</taxon>
        <taxon>Bacillati</taxon>
        <taxon>Actinomycetota</taxon>
        <taxon>Actinomycetes</taxon>
        <taxon>Micrococcales</taxon>
        <taxon>Micrococcaceae</taxon>
        <taxon>Glutamicibacter</taxon>
    </lineage>
</organism>
<proteinExistence type="predicted"/>
<protein>
    <submittedName>
        <fullName evidence="1">DUF3107 domain-containing protein</fullName>
    </submittedName>
</protein>
<dbReference type="KEGG" id="gey:QMQ05_10570"/>
<dbReference type="InterPro" id="IPR021456">
    <property type="entry name" value="DUF3107"/>
</dbReference>
<name>A0AAU6WC35_9MICC</name>
<sequence length="73" mass="7833">MEIRIGIQNVAREVVLESELSNSEVNDLVSKAIADGTSLALKDPKGREVLIPAAGIAYVEIGPEEVRRVGFAQ</sequence>
<dbReference type="AlphaFoldDB" id="A0AAU6WC35"/>
<gene>
    <name evidence="1" type="ORF">QMQ05_10570</name>
</gene>
<dbReference type="RefSeq" id="WP_058254741.1">
    <property type="nucleotide sequence ID" value="NZ_CP125942.1"/>
</dbReference>
<reference evidence="1 2" key="1">
    <citation type="submission" date="2023-05" db="EMBL/GenBank/DDBJ databases">
        <title>Glutamicibacter sp. B1, complete genome.</title>
        <authorList>
            <person name="Long Y.H."/>
            <person name="Fang T."/>
            <person name="Li X.Y."/>
        </authorList>
    </citation>
    <scope>NUCLEOTIDE SEQUENCE [LARGE SCALE GENOMIC DNA]</scope>
    <source>
        <strain evidence="1 2">B1</strain>
    </source>
</reference>
<evidence type="ECO:0000313" key="1">
    <source>
        <dbReference type="EMBL" id="XAO44806.1"/>
    </source>
</evidence>